<dbReference type="PROSITE" id="PS50835">
    <property type="entry name" value="IG_LIKE"/>
    <property type="match status" value="3"/>
</dbReference>
<feature type="domain" description="Fibronectin type-III" evidence="5">
    <location>
        <begin position="327"/>
        <end position="427"/>
    </location>
</feature>
<dbReference type="SMART" id="SM00060">
    <property type="entry name" value="FN3"/>
    <property type="match status" value="1"/>
</dbReference>
<evidence type="ECO:0000259" key="4">
    <source>
        <dbReference type="PROSITE" id="PS50835"/>
    </source>
</evidence>
<dbReference type="InterPro" id="IPR003598">
    <property type="entry name" value="Ig_sub2"/>
</dbReference>
<dbReference type="PANTHER" id="PTHR45080:SF33">
    <property type="entry name" value="IG-LIKE DOMAIN-CONTAINING PROTEIN"/>
    <property type="match status" value="1"/>
</dbReference>
<name>A0ABP1PX11_9HEXA</name>
<feature type="region of interest" description="Disordered" evidence="3">
    <location>
        <begin position="20"/>
        <end position="46"/>
    </location>
</feature>
<dbReference type="SMART" id="SM00408">
    <property type="entry name" value="IGc2"/>
    <property type="match status" value="3"/>
</dbReference>
<dbReference type="InterPro" id="IPR036179">
    <property type="entry name" value="Ig-like_dom_sf"/>
</dbReference>
<feature type="compositionally biased region" description="Acidic residues" evidence="3">
    <location>
        <begin position="34"/>
        <end position="46"/>
    </location>
</feature>
<evidence type="ECO:0000256" key="3">
    <source>
        <dbReference type="SAM" id="MobiDB-lite"/>
    </source>
</evidence>
<evidence type="ECO:0000256" key="1">
    <source>
        <dbReference type="ARBA" id="ARBA00022737"/>
    </source>
</evidence>
<keyword evidence="1" id="KW-0677">Repeat</keyword>
<dbReference type="Gene3D" id="2.60.40.10">
    <property type="entry name" value="Immunoglobulins"/>
    <property type="match status" value="4"/>
</dbReference>
<dbReference type="EMBL" id="CAXLJM020000014">
    <property type="protein sequence ID" value="CAL8080745.1"/>
    <property type="molecule type" value="Genomic_DNA"/>
</dbReference>
<evidence type="ECO:0000313" key="6">
    <source>
        <dbReference type="EMBL" id="CAL8080745.1"/>
    </source>
</evidence>
<dbReference type="Pfam" id="PF00041">
    <property type="entry name" value="fn3"/>
    <property type="match status" value="1"/>
</dbReference>
<feature type="domain" description="Ig-like" evidence="4">
    <location>
        <begin position="149"/>
        <end position="232"/>
    </location>
</feature>
<dbReference type="PROSITE" id="PS50853">
    <property type="entry name" value="FN3"/>
    <property type="match status" value="1"/>
</dbReference>
<dbReference type="InterPro" id="IPR050958">
    <property type="entry name" value="Cell_Adh-Cytoskel_Orgn"/>
</dbReference>
<evidence type="ECO:0000256" key="2">
    <source>
        <dbReference type="ARBA" id="ARBA00023319"/>
    </source>
</evidence>
<dbReference type="SUPFAM" id="SSF48726">
    <property type="entry name" value="Immunoglobulin"/>
    <property type="match status" value="3"/>
</dbReference>
<dbReference type="InterPro" id="IPR003599">
    <property type="entry name" value="Ig_sub"/>
</dbReference>
<accession>A0ABP1PX11</accession>
<dbReference type="InterPro" id="IPR013783">
    <property type="entry name" value="Ig-like_fold"/>
</dbReference>
<keyword evidence="2" id="KW-0393">Immunoglobulin domain</keyword>
<reference evidence="6 7" key="1">
    <citation type="submission" date="2024-08" db="EMBL/GenBank/DDBJ databases">
        <authorList>
            <person name="Cucini C."/>
            <person name="Frati F."/>
        </authorList>
    </citation>
    <scope>NUCLEOTIDE SEQUENCE [LARGE SCALE GENOMIC DNA]</scope>
</reference>
<evidence type="ECO:0000259" key="5">
    <source>
        <dbReference type="PROSITE" id="PS50853"/>
    </source>
</evidence>
<dbReference type="InterPro" id="IPR036116">
    <property type="entry name" value="FN3_sf"/>
</dbReference>
<feature type="domain" description="Ig-like" evidence="4">
    <location>
        <begin position="237"/>
        <end position="334"/>
    </location>
</feature>
<dbReference type="SUPFAM" id="SSF49265">
    <property type="entry name" value="Fibronectin type III"/>
    <property type="match status" value="1"/>
</dbReference>
<dbReference type="InterPro" id="IPR007110">
    <property type="entry name" value="Ig-like_dom"/>
</dbReference>
<dbReference type="CDD" id="cd00063">
    <property type="entry name" value="FN3"/>
    <property type="match status" value="1"/>
</dbReference>
<dbReference type="SMART" id="SM00409">
    <property type="entry name" value="IG"/>
    <property type="match status" value="3"/>
</dbReference>
<sequence>MKFLALQELPLSHHILLPPANHAPHAEDSSNPDYADDEDYDDEEEPTNNAIASITSEPKIIEADPGQTVELPCRGENLQHVAVIWQKGNTILAAGEVVVAEDKRFRLSPEHTELILDNVTSKDAGEYTCKTTSARAVEVTHTIRVFEQPRASVRQASRVVKNMESATLSCDVTGYPEPTVTWERKGKMMPTGDTKIEGTDLTFARVSRHYAGTYECVAHNDLGAARTAIQLVVLHIPEIEVAKLSVNSGEGVDAELSCIVHAEPKAIVVWYKDGKQLNSNKHVAEEKHRHFWTLHVKNVQENDFGNYSCVANNSLGFSNAIISLTGAPSQPTVTAEHLGKDHMSFTLVWTLESAVKIEEYRIRWRKNDEDWQETTVSGEDAGRPIYNLSYTFRDLIPSSDYEVTVAAHNQYGWSLEAEPKKLHINGEHQSLAAESEPGAKAIGTGDAGCLRPTSSFLSQLSFAFILASIIQRWQ</sequence>
<dbReference type="InterPro" id="IPR003961">
    <property type="entry name" value="FN3_dom"/>
</dbReference>
<gene>
    <name evidence="6" type="ORF">ODALV1_LOCUS4724</name>
</gene>
<evidence type="ECO:0000313" key="7">
    <source>
        <dbReference type="Proteomes" id="UP001642540"/>
    </source>
</evidence>
<dbReference type="Pfam" id="PF13927">
    <property type="entry name" value="Ig_3"/>
    <property type="match status" value="2"/>
</dbReference>
<organism evidence="6 7">
    <name type="scientific">Orchesella dallaii</name>
    <dbReference type="NCBI Taxonomy" id="48710"/>
    <lineage>
        <taxon>Eukaryota</taxon>
        <taxon>Metazoa</taxon>
        <taxon>Ecdysozoa</taxon>
        <taxon>Arthropoda</taxon>
        <taxon>Hexapoda</taxon>
        <taxon>Collembola</taxon>
        <taxon>Entomobryomorpha</taxon>
        <taxon>Entomobryoidea</taxon>
        <taxon>Orchesellidae</taxon>
        <taxon>Orchesellinae</taxon>
        <taxon>Orchesella</taxon>
    </lineage>
</organism>
<dbReference type="InterPro" id="IPR013098">
    <property type="entry name" value="Ig_I-set"/>
</dbReference>
<dbReference type="CDD" id="cd00096">
    <property type="entry name" value="Ig"/>
    <property type="match status" value="2"/>
</dbReference>
<dbReference type="PANTHER" id="PTHR45080">
    <property type="entry name" value="CONTACTIN 5"/>
    <property type="match status" value="1"/>
</dbReference>
<comment type="caution">
    <text evidence="6">The sequence shown here is derived from an EMBL/GenBank/DDBJ whole genome shotgun (WGS) entry which is preliminary data.</text>
</comment>
<keyword evidence="7" id="KW-1185">Reference proteome</keyword>
<dbReference type="Pfam" id="PF07679">
    <property type="entry name" value="I-set"/>
    <property type="match status" value="1"/>
</dbReference>
<proteinExistence type="predicted"/>
<dbReference type="Proteomes" id="UP001642540">
    <property type="component" value="Unassembled WGS sequence"/>
</dbReference>
<protein>
    <submittedName>
        <fullName evidence="6">Uncharacterized protein</fullName>
    </submittedName>
</protein>
<feature type="domain" description="Ig-like" evidence="4">
    <location>
        <begin position="46"/>
        <end position="140"/>
    </location>
</feature>